<dbReference type="Proteomes" id="UP000319663">
    <property type="component" value="Unassembled WGS sequence"/>
</dbReference>
<proteinExistence type="predicted"/>
<organism evidence="2 3">
    <name type="scientific">Monascus purpureus</name>
    <name type="common">Red mold</name>
    <name type="synonym">Monascus anka</name>
    <dbReference type="NCBI Taxonomy" id="5098"/>
    <lineage>
        <taxon>Eukaryota</taxon>
        <taxon>Fungi</taxon>
        <taxon>Dikarya</taxon>
        <taxon>Ascomycota</taxon>
        <taxon>Pezizomycotina</taxon>
        <taxon>Eurotiomycetes</taxon>
        <taxon>Eurotiomycetidae</taxon>
        <taxon>Eurotiales</taxon>
        <taxon>Aspergillaceae</taxon>
        <taxon>Monascus</taxon>
    </lineage>
</organism>
<dbReference type="AlphaFoldDB" id="A0A507QPM8"/>
<protein>
    <submittedName>
        <fullName evidence="2">Uncharacterized protein</fullName>
    </submittedName>
</protein>
<accession>A0A507QPM8</accession>
<keyword evidence="3" id="KW-1185">Reference proteome</keyword>
<sequence>MALIVNILSGDLSHSYQNPNIPEPDRISDTLCINPALLHKQSEPLSEDLPSNSLDDRLERSILGDLGQNWTNQSLPSTDTMCNMADSGNPYSSSSNVREIAAMSLPTCIETGNCSTSEIYKVGT</sequence>
<comment type="caution">
    <text evidence="2">The sequence shown here is derived from an EMBL/GenBank/DDBJ whole genome shotgun (WGS) entry which is preliminary data.</text>
</comment>
<feature type="compositionally biased region" description="Polar residues" evidence="1">
    <location>
        <begin position="68"/>
        <end position="81"/>
    </location>
</feature>
<reference evidence="2 3" key="1">
    <citation type="submission" date="2019-06" db="EMBL/GenBank/DDBJ databases">
        <title>Wine fermentation using esterase from Monascus purpureus.</title>
        <authorList>
            <person name="Geng C."/>
            <person name="Zhang Y."/>
        </authorList>
    </citation>
    <scope>NUCLEOTIDE SEQUENCE [LARGE SCALE GENOMIC DNA]</scope>
    <source>
        <strain evidence="2">HQ1</strain>
    </source>
</reference>
<dbReference type="EMBL" id="VIFY01000175">
    <property type="protein sequence ID" value="TQB69042.1"/>
    <property type="molecule type" value="Genomic_DNA"/>
</dbReference>
<evidence type="ECO:0000256" key="1">
    <source>
        <dbReference type="SAM" id="MobiDB-lite"/>
    </source>
</evidence>
<feature type="region of interest" description="Disordered" evidence="1">
    <location>
        <begin position="68"/>
        <end position="90"/>
    </location>
</feature>
<gene>
    <name evidence="2" type="ORF">MPDQ_002406</name>
</gene>
<name>A0A507QPM8_MONPU</name>
<evidence type="ECO:0000313" key="3">
    <source>
        <dbReference type="Proteomes" id="UP000319663"/>
    </source>
</evidence>
<evidence type="ECO:0000313" key="2">
    <source>
        <dbReference type="EMBL" id="TQB69042.1"/>
    </source>
</evidence>